<feature type="transmembrane region" description="Helical" evidence="1">
    <location>
        <begin position="30"/>
        <end position="49"/>
    </location>
</feature>
<protein>
    <recommendedName>
        <fullName evidence="4">Transmembrane protein</fullName>
    </recommendedName>
</protein>
<keyword evidence="3" id="KW-1185">Reference proteome</keyword>
<dbReference type="EMBL" id="CP144058">
    <property type="protein sequence ID" value="WWD20350.1"/>
    <property type="molecule type" value="Genomic_DNA"/>
</dbReference>
<evidence type="ECO:0000256" key="1">
    <source>
        <dbReference type="SAM" id="Phobius"/>
    </source>
</evidence>
<dbReference type="AlphaFoldDB" id="A0AAJ8MY63"/>
<accession>A0AAJ8MY63</accession>
<evidence type="ECO:0008006" key="4">
    <source>
        <dbReference type="Google" id="ProtNLM"/>
    </source>
</evidence>
<evidence type="ECO:0000313" key="3">
    <source>
        <dbReference type="Proteomes" id="UP000322225"/>
    </source>
</evidence>
<dbReference type="GeneID" id="43591483"/>
<feature type="transmembrane region" description="Helical" evidence="1">
    <location>
        <begin position="131"/>
        <end position="152"/>
    </location>
</feature>
<reference evidence="2" key="1">
    <citation type="submission" date="2017-08" db="EMBL/GenBank/DDBJ databases">
        <authorList>
            <person name="Cuomo C."/>
            <person name="Billmyre B."/>
            <person name="Heitman J."/>
        </authorList>
    </citation>
    <scope>NUCLEOTIDE SEQUENCE</scope>
    <source>
        <strain evidence="2">CBS 12478</strain>
    </source>
</reference>
<reference evidence="2" key="2">
    <citation type="submission" date="2024-01" db="EMBL/GenBank/DDBJ databases">
        <title>Comparative genomics of Cryptococcus and Kwoniella reveals pathogenesis evolution and contrasting modes of karyotype evolution via chromosome fusion or intercentromeric recombination.</title>
        <authorList>
            <person name="Coelho M.A."/>
            <person name="David-Palma M."/>
            <person name="Shea T."/>
            <person name="Bowers K."/>
            <person name="McGinley-Smith S."/>
            <person name="Mohammad A.W."/>
            <person name="Gnirke A."/>
            <person name="Yurkov A.M."/>
            <person name="Nowrousian M."/>
            <person name="Sun S."/>
            <person name="Cuomo C.A."/>
            <person name="Heitman J."/>
        </authorList>
    </citation>
    <scope>NUCLEOTIDE SEQUENCE</scope>
    <source>
        <strain evidence="2">CBS 12478</strain>
    </source>
</reference>
<feature type="transmembrane region" description="Helical" evidence="1">
    <location>
        <begin position="109"/>
        <end position="125"/>
    </location>
</feature>
<dbReference type="KEGG" id="ksn:43591483"/>
<sequence length="169" mass="18120">MTTRPSPPSAPLFFSYAPRTQVILHSSLQVAQITASGFIPVYLITTLIARRRPFSVRSWMGQSIATTALAAAAGGGLAWYQTKGDGELAILGKVEKLSLDAKQIRRNDYTLISAALSGLVIPAIFLKRAPLPSLVLGGASIGLGAGVWYHWIQMFTAGSRSMDRVDMVS</sequence>
<organism evidence="2 3">
    <name type="scientific">Kwoniella shandongensis</name>
    <dbReference type="NCBI Taxonomy" id="1734106"/>
    <lineage>
        <taxon>Eukaryota</taxon>
        <taxon>Fungi</taxon>
        <taxon>Dikarya</taxon>
        <taxon>Basidiomycota</taxon>
        <taxon>Agaricomycotina</taxon>
        <taxon>Tremellomycetes</taxon>
        <taxon>Tremellales</taxon>
        <taxon>Cryptococcaceae</taxon>
        <taxon>Kwoniella</taxon>
    </lineage>
</organism>
<gene>
    <name evidence="2" type="ORF">CI109_104826</name>
</gene>
<name>A0AAJ8MY63_9TREE</name>
<dbReference type="RefSeq" id="XP_031858429.2">
    <property type="nucleotide sequence ID" value="XM_032007315.2"/>
</dbReference>
<keyword evidence="1" id="KW-0812">Transmembrane</keyword>
<proteinExistence type="predicted"/>
<keyword evidence="1" id="KW-1133">Transmembrane helix</keyword>
<keyword evidence="1" id="KW-0472">Membrane</keyword>
<dbReference type="Proteomes" id="UP000322225">
    <property type="component" value="Chromosome 8"/>
</dbReference>
<evidence type="ECO:0000313" key="2">
    <source>
        <dbReference type="EMBL" id="WWD20350.1"/>
    </source>
</evidence>